<feature type="active site" description="Proton donor" evidence="17">
    <location>
        <position position="123"/>
    </location>
</feature>
<dbReference type="InterPro" id="IPR017168">
    <property type="entry name" value="CHR-like"/>
</dbReference>
<dbReference type="EMBL" id="MU858046">
    <property type="protein sequence ID" value="KAK4219900.1"/>
    <property type="molecule type" value="Genomic_DNA"/>
</dbReference>
<reference evidence="22" key="1">
    <citation type="journal article" date="2023" name="Mol. Phylogenet. Evol.">
        <title>Genome-scale phylogeny and comparative genomics of the fungal order Sordariales.</title>
        <authorList>
            <person name="Hensen N."/>
            <person name="Bonometti L."/>
            <person name="Westerberg I."/>
            <person name="Brannstrom I.O."/>
            <person name="Guillou S."/>
            <person name="Cros-Aarteil S."/>
            <person name="Calhoun S."/>
            <person name="Haridas S."/>
            <person name="Kuo A."/>
            <person name="Mondo S."/>
            <person name="Pangilinan J."/>
            <person name="Riley R."/>
            <person name="LaButti K."/>
            <person name="Andreopoulos B."/>
            <person name="Lipzen A."/>
            <person name="Chen C."/>
            <person name="Yan M."/>
            <person name="Daum C."/>
            <person name="Ng V."/>
            <person name="Clum A."/>
            <person name="Steindorff A."/>
            <person name="Ohm R.A."/>
            <person name="Martin F."/>
            <person name="Silar P."/>
            <person name="Natvig D.O."/>
            <person name="Lalanne C."/>
            <person name="Gautier V."/>
            <person name="Ament-Velasquez S.L."/>
            <person name="Kruys A."/>
            <person name="Hutchinson M.I."/>
            <person name="Powell A.J."/>
            <person name="Barry K."/>
            <person name="Miller A.N."/>
            <person name="Grigoriev I.V."/>
            <person name="Debuchy R."/>
            <person name="Gladieux P."/>
            <person name="Hiltunen Thoren M."/>
            <person name="Johannesson H."/>
        </authorList>
    </citation>
    <scope>NUCLEOTIDE SEQUENCE</scope>
    <source>
        <strain evidence="22">PSN293</strain>
    </source>
</reference>
<feature type="compositionally biased region" description="Low complexity" evidence="19">
    <location>
        <begin position="288"/>
        <end position="332"/>
    </location>
</feature>
<evidence type="ECO:0000256" key="4">
    <source>
        <dbReference type="ARBA" id="ARBA00022622"/>
    </source>
</evidence>
<feature type="region of interest" description="Disordered" evidence="19">
    <location>
        <begin position="277"/>
        <end position="361"/>
    </location>
</feature>
<evidence type="ECO:0000256" key="6">
    <source>
        <dbReference type="ARBA" id="ARBA00022679"/>
    </source>
</evidence>
<dbReference type="InterPro" id="IPR013320">
    <property type="entry name" value="ConA-like_dom_sf"/>
</dbReference>
<keyword evidence="23" id="KW-1185">Reference proteome</keyword>
<evidence type="ECO:0000256" key="19">
    <source>
        <dbReference type="SAM" id="MobiDB-lite"/>
    </source>
</evidence>
<evidence type="ECO:0000256" key="13">
    <source>
        <dbReference type="ARBA" id="ARBA00023295"/>
    </source>
</evidence>
<evidence type="ECO:0000256" key="9">
    <source>
        <dbReference type="ARBA" id="ARBA00023136"/>
    </source>
</evidence>
<feature type="active site" description="Nucleophile" evidence="17">
    <location>
        <position position="119"/>
    </location>
</feature>
<keyword evidence="13" id="KW-0326">Glycosidase</keyword>
<dbReference type="Gene3D" id="2.60.120.200">
    <property type="match status" value="1"/>
</dbReference>
<keyword evidence="8 16" id="KW-0378">Hydrolase</keyword>
<evidence type="ECO:0000256" key="10">
    <source>
        <dbReference type="ARBA" id="ARBA00023157"/>
    </source>
</evidence>
<evidence type="ECO:0000256" key="5">
    <source>
        <dbReference type="ARBA" id="ARBA00022676"/>
    </source>
</evidence>
<keyword evidence="11" id="KW-0325">Glycoprotein</keyword>
<proteinExistence type="inferred from homology"/>
<dbReference type="Proteomes" id="UP001301769">
    <property type="component" value="Unassembled WGS sequence"/>
</dbReference>
<keyword evidence="12" id="KW-0449">Lipoprotein</keyword>
<reference evidence="22" key="2">
    <citation type="submission" date="2023-05" db="EMBL/GenBank/DDBJ databases">
        <authorList>
            <consortium name="Lawrence Berkeley National Laboratory"/>
            <person name="Steindorff A."/>
            <person name="Hensen N."/>
            <person name="Bonometti L."/>
            <person name="Westerberg I."/>
            <person name="Brannstrom I.O."/>
            <person name="Guillou S."/>
            <person name="Cros-Aarteil S."/>
            <person name="Calhoun S."/>
            <person name="Haridas S."/>
            <person name="Kuo A."/>
            <person name="Mondo S."/>
            <person name="Pangilinan J."/>
            <person name="Riley R."/>
            <person name="Labutti K."/>
            <person name="Andreopoulos B."/>
            <person name="Lipzen A."/>
            <person name="Chen C."/>
            <person name="Yanf M."/>
            <person name="Daum C."/>
            <person name="Ng V."/>
            <person name="Clum A."/>
            <person name="Ohm R."/>
            <person name="Martin F."/>
            <person name="Silar P."/>
            <person name="Natvig D."/>
            <person name="Lalanne C."/>
            <person name="Gautier V."/>
            <person name="Ament-Velasquez S.L."/>
            <person name="Kruys A."/>
            <person name="Hutchinson M.I."/>
            <person name="Powell A.J."/>
            <person name="Barry K."/>
            <person name="Miller A.N."/>
            <person name="Grigoriev I.V."/>
            <person name="Debuchy R."/>
            <person name="Gladieux P."/>
            <person name="Thoren M.H."/>
            <person name="Johannesson H."/>
        </authorList>
    </citation>
    <scope>NUCLEOTIDE SEQUENCE</scope>
    <source>
        <strain evidence="22">PSN293</strain>
    </source>
</reference>
<feature type="compositionally biased region" description="Polar residues" evidence="19">
    <location>
        <begin position="352"/>
        <end position="361"/>
    </location>
</feature>
<comment type="caution">
    <text evidence="22">The sequence shown here is derived from an EMBL/GenBank/DDBJ whole genome shotgun (WGS) entry which is preliminary data.</text>
</comment>
<keyword evidence="14" id="KW-0961">Cell wall biogenesis/degradation</keyword>
<dbReference type="GO" id="GO:0031505">
    <property type="term" value="P:fungal-type cell wall organization"/>
    <property type="evidence" value="ECO:0007669"/>
    <property type="project" value="TreeGrafter"/>
</dbReference>
<evidence type="ECO:0000256" key="1">
    <source>
        <dbReference type="ARBA" id="ARBA00000822"/>
    </source>
</evidence>
<feature type="signal peptide" evidence="20">
    <location>
        <begin position="1"/>
        <end position="18"/>
    </location>
</feature>
<dbReference type="InterPro" id="IPR000757">
    <property type="entry name" value="Beta-glucanase-like"/>
</dbReference>
<dbReference type="SUPFAM" id="SSF49899">
    <property type="entry name" value="Concanavalin A-like lectins/glucanases"/>
    <property type="match status" value="1"/>
</dbReference>
<organism evidence="22 23">
    <name type="scientific">Rhypophila decipiens</name>
    <dbReference type="NCBI Taxonomy" id="261697"/>
    <lineage>
        <taxon>Eukaryota</taxon>
        <taxon>Fungi</taxon>
        <taxon>Dikarya</taxon>
        <taxon>Ascomycota</taxon>
        <taxon>Pezizomycotina</taxon>
        <taxon>Sordariomycetes</taxon>
        <taxon>Sordariomycetidae</taxon>
        <taxon>Sordariales</taxon>
        <taxon>Naviculisporaceae</taxon>
        <taxon>Rhypophila</taxon>
    </lineage>
</organism>
<evidence type="ECO:0000313" key="22">
    <source>
        <dbReference type="EMBL" id="KAK4219900.1"/>
    </source>
</evidence>
<comment type="similarity">
    <text evidence="15">Belongs to the glycosyl hydrolase 16 family. CRH1 subfamily.</text>
</comment>
<comment type="catalytic activity">
    <reaction evidence="1">
        <text>Random endo-hydrolysis of N-acetyl-beta-D-glucosaminide (1-&gt;4)-beta-linkages in chitin and chitodextrins.</text>
        <dbReference type="EC" id="3.2.1.14"/>
    </reaction>
</comment>
<feature type="disulfide bond" evidence="18">
    <location>
        <begin position="24"/>
        <end position="31"/>
    </location>
</feature>
<dbReference type="GO" id="GO:0008843">
    <property type="term" value="F:endochitinase activity"/>
    <property type="evidence" value="ECO:0007669"/>
    <property type="project" value="UniProtKB-EC"/>
</dbReference>
<evidence type="ECO:0000256" key="7">
    <source>
        <dbReference type="ARBA" id="ARBA00022729"/>
    </source>
</evidence>
<comment type="subcellular location">
    <subcellularLocation>
        <location evidence="2">Cell envelope</location>
    </subcellularLocation>
    <subcellularLocation>
        <location evidence="3">Membrane</location>
        <topology evidence="3">Lipid-anchor</topology>
        <topology evidence="3">GPI-anchor</topology>
    </subcellularLocation>
</comment>
<dbReference type="PIRSF" id="PIRSF037299">
    <property type="entry name" value="Glycosidase_CRH1_prd"/>
    <property type="match status" value="1"/>
</dbReference>
<sequence length="380" mass="39916">MLYKFATTVALAASLVSAQTHTVCNPLEKKCPNDKAVGSKPVVVDYTQGKNDFFDVFDGTTLTYDKDLGAVFSIENKMQAPTVGSHKTIFFGKVEVELRAAKGAGIVTSLVLQSLDLDEIDWEWIGNDVAQVQTNYFSKGCDKVFDRGTYEPVANPQDEFHTYTIEWTPKELKWIINGQVVRTLVNTGLEGCSGYPQTPMQIKLGTWVGGRDDKPEGTVTWAGGLANFDEAPFKGYYRKVTIVDYMGGDGTPGSGAKEATEYQWTDHSGHADSIKVLVDGKSDDSEKTTTSSSKTSTKTAPSTTLTTVTSSGASSTPSASGSSTPSDSETSGTGTGTGGAGPTNTGGAAPSQSTGPVNSGSDKLALPLGVGLAALIAALL</sequence>
<evidence type="ECO:0000256" key="20">
    <source>
        <dbReference type="SAM" id="SignalP"/>
    </source>
</evidence>
<keyword evidence="10 18" id="KW-1015">Disulfide bond</keyword>
<dbReference type="PANTHER" id="PTHR10963">
    <property type="entry name" value="GLYCOSYL HYDROLASE-RELATED"/>
    <property type="match status" value="1"/>
</dbReference>
<dbReference type="GO" id="GO:0005975">
    <property type="term" value="P:carbohydrate metabolic process"/>
    <property type="evidence" value="ECO:0007669"/>
    <property type="project" value="InterPro"/>
</dbReference>
<evidence type="ECO:0000256" key="2">
    <source>
        <dbReference type="ARBA" id="ARBA00004196"/>
    </source>
</evidence>
<dbReference type="PANTHER" id="PTHR10963:SF68">
    <property type="entry name" value="GLYCOSIDASE CRH1-RELATED"/>
    <property type="match status" value="1"/>
</dbReference>
<feature type="compositionally biased region" description="Low complexity" evidence="19">
    <location>
        <begin position="342"/>
        <end position="351"/>
    </location>
</feature>
<evidence type="ECO:0000256" key="15">
    <source>
        <dbReference type="ARBA" id="ARBA00038074"/>
    </source>
</evidence>
<keyword evidence="6" id="KW-0808">Transferase</keyword>
<dbReference type="AlphaFoldDB" id="A0AAN6YJX7"/>
<keyword evidence="5" id="KW-0328">Glycosyltransferase</keyword>
<evidence type="ECO:0000256" key="18">
    <source>
        <dbReference type="PIRSR" id="PIRSR037299-2"/>
    </source>
</evidence>
<evidence type="ECO:0000313" key="23">
    <source>
        <dbReference type="Proteomes" id="UP001301769"/>
    </source>
</evidence>
<keyword evidence="9 16" id="KW-0472">Membrane</keyword>
<protein>
    <recommendedName>
        <fullName evidence="16">Crh-like protein</fullName>
        <ecNumber evidence="16">3.2.-.-</ecNumber>
    </recommendedName>
</protein>
<name>A0AAN6YJX7_9PEZI</name>
<evidence type="ECO:0000256" key="14">
    <source>
        <dbReference type="ARBA" id="ARBA00023316"/>
    </source>
</evidence>
<evidence type="ECO:0000256" key="16">
    <source>
        <dbReference type="PIRNR" id="PIRNR037299"/>
    </source>
</evidence>
<feature type="compositionally biased region" description="Basic and acidic residues" evidence="19">
    <location>
        <begin position="277"/>
        <end position="287"/>
    </location>
</feature>
<feature type="chain" id="PRO_5042930079" description="Crh-like protein" evidence="20">
    <location>
        <begin position="19"/>
        <end position="380"/>
    </location>
</feature>
<accession>A0AAN6YJX7</accession>
<evidence type="ECO:0000256" key="11">
    <source>
        <dbReference type="ARBA" id="ARBA00023180"/>
    </source>
</evidence>
<evidence type="ECO:0000256" key="3">
    <source>
        <dbReference type="ARBA" id="ARBA00004589"/>
    </source>
</evidence>
<dbReference type="GO" id="GO:0098552">
    <property type="term" value="C:side of membrane"/>
    <property type="evidence" value="ECO:0007669"/>
    <property type="project" value="UniProtKB-KW"/>
</dbReference>
<keyword evidence="7 20" id="KW-0732">Signal</keyword>
<dbReference type="InterPro" id="IPR050546">
    <property type="entry name" value="Glycosyl_Hydrlase_16"/>
</dbReference>
<keyword evidence="4" id="KW-0336">GPI-anchor</keyword>
<evidence type="ECO:0000256" key="17">
    <source>
        <dbReference type="PIRSR" id="PIRSR037299-1"/>
    </source>
</evidence>
<evidence type="ECO:0000259" key="21">
    <source>
        <dbReference type="PROSITE" id="PS51762"/>
    </source>
</evidence>
<dbReference type="EC" id="3.2.-.-" evidence="16"/>
<dbReference type="PROSITE" id="PS51762">
    <property type="entry name" value="GH16_2"/>
    <property type="match status" value="1"/>
</dbReference>
<feature type="domain" description="GH16" evidence="21">
    <location>
        <begin position="44"/>
        <end position="246"/>
    </location>
</feature>
<evidence type="ECO:0000256" key="8">
    <source>
        <dbReference type="ARBA" id="ARBA00022801"/>
    </source>
</evidence>
<dbReference type="Pfam" id="PF00722">
    <property type="entry name" value="Glyco_hydro_16"/>
    <property type="match status" value="1"/>
</dbReference>
<dbReference type="GO" id="GO:0009277">
    <property type="term" value="C:fungal-type cell wall"/>
    <property type="evidence" value="ECO:0007669"/>
    <property type="project" value="TreeGrafter"/>
</dbReference>
<dbReference type="GO" id="GO:0016757">
    <property type="term" value="F:glycosyltransferase activity"/>
    <property type="evidence" value="ECO:0007669"/>
    <property type="project" value="UniProtKB-KW"/>
</dbReference>
<gene>
    <name evidence="22" type="ORF">QBC37DRAFT_436260</name>
</gene>
<evidence type="ECO:0000256" key="12">
    <source>
        <dbReference type="ARBA" id="ARBA00023288"/>
    </source>
</evidence>